<keyword evidence="2" id="KW-1185">Reference proteome</keyword>
<organism evidence="1 2">
    <name type="scientific">Megaselia scalaris</name>
    <name type="common">Humpbacked fly</name>
    <name type="synonym">Phora scalaris</name>
    <dbReference type="NCBI Taxonomy" id="36166"/>
    <lineage>
        <taxon>Eukaryota</taxon>
        <taxon>Metazoa</taxon>
        <taxon>Ecdysozoa</taxon>
        <taxon>Arthropoda</taxon>
        <taxon>Hexapoda</taxon>
        <taxon>Insecta</taxon>
        <taxon>Pterygota</taxon>
        <taxon>Neoptera</taxon>
        <taxon>Endopterygota</taxon>
        <taxon>Diptera</taxon>
        <taxon>Brachycera</taxon>
        <taxon>Muscomorpha</taxon>
        <taxon>Platypezoidea</taxon>
        <taxon>Phoridae</taxon>
        <taxon>Megaseliini</taxon>
        <taxon>Megaselia</taxon>
    </lineage>
</organism>
<dbReference type="Proteomes" id="UP000015102">
    <property type="component" value="Unassembled WGS sequence"/>
</dbReference>
<dbReference type="HOGENOM" id="CLU_2925234_0_0_1"/>
<evidence type="ECO:0000313" key="1">
    <source>
        <dbReference type="EnsemblMetazoa" id="MESCA005053-PA"/>
    </source>
</evidence>
<protein>
    <submittedName>
        <fullName evidence="1">Uncharacterized protein</fullName>
    </submittedName>
</protein>
<dbReference type="AlphaFoldDB" id="T1GNA9"/>
<dbReference type="EnsemblMetazoa" id="MESCA005053-RA">
    <property type="protein sequence ID" value="MESCA005053-PA"/>
    <property type="gene ID" value="MESCA005053"/>
</dbReference>
<reference evidence="2" key="1">
    <citation type="submission" date="2013-02" db="EMBL/GenBank/DDBJ databases">
        <authorList>
            <person name="Hughes D."/>
        </authorList>
    </citation>
    <scope>NUCLEOTIDE SEQUENCE</scope>
    <source>
        <strain>Durham</strain>
        <strain evidence="2">NC isolate 2 -- Noor lab</strain>
    </source>
</reference>
<reference evidence="1" key="2">
    <citation type="submission" date="2015-06" db="UniProtKB">
        <authorList>
            <consortium name="EnsemblMetazoa"/>
        </authorList>
    </citation>
    <scope>IDENTIFICATION</scope>
</reference>
<proteinExistence type="predicted"/>
<sequence>MDDNAAALCRQRARWVDLHGNQQLETVNSWRHTAGFSRRIINNKVNFMEKFGENSSKCLAK</sequence>
<name>T1GNA9_MEGSC</name>
<accession>T1GNA9</accession>
<dbReference type="EMBL" id="CAQQ02065763">
    <property type="status" value="NOT_ANNOTATED_CDS"/>
    <property type="molecule type" value="Genomic_DNA"/>
</dbReference>
<evidence type="ECO:0000313" key="2">
    <source>
        <dbReference type="Proteomes" id="UP000015102"/>
    </source>
</evidence>